<dbReference type="PROSITE" id="PS51192">
    <property type="entry name" value="HELICASE_ATP_BIND_1"/>
    <property type="match status" value="1"/>
</dbReference>
<feature type="compositionally biased region" description="Acidic residues" evidence="4">
    <location>
        <begin position="878"/>
        <end position="889"/>
    </location>
</feature>
<feature type="domain" description="Helicase C-terminal" evidence="6">
    <location>
        <begin position="637"/>
        <end position="810"/>
    </location>
</feature>
<comment type="subcellular location">
    <subcellularLocation>
        <location evidence="1">Nucleus</location>
    </subcellularLocation>
</comment>
<dbReference type="InterPro" id="IPR050496">
    <property type="entry name" value="SNF2_RAD54_helicase_repair"/>
</dbReference>
<dbReference type="InterPro" id="IPR000330">
    <property type="entry name" value="SNF2_N"/>
</dbReference>
<feature type="compositionally biased region" description="Low complexity" evidence="4">
    <location>
        <begin position="1105"/>
        <end position="1117"/>
    </location>
</feature>
<dbReference type="Gene3D" id="3.40.50.10810">
    <property type="entry name" value="Tandem AAA-ATPase domain"/>
    <property type="match status" value="1"/>
</dbReference>
<reference evidence="7" key="1">
    <citation type="submission" date="2022-04" db="EMBL/GenBank/DDBJ databases">
        <authorList>
            <person name="Xu L."/>
            <person name="Lv Z."/>
        </authorList>
    </citation>
    <scope>NUCLEOTIDE SEQUENCE</scope>
    <source>
        <strain evidence="7">LV_2022a</strain>
    </source>
</reference>
<dbReference type="PANTHER" id="PTHR45629">
    <property type="entry name" value="SNF2/RAD54 FAMILY MEMBER"/>
    <property type="match status" value="1"/>
</dbReference>
<feature type="region of interest" description="Disordered" evidence="4">
    <location>
        <begin position="856"/>
        <end position="890"/>
    </location>
</feature>
<dbReference type="PROSITE" id="PS51194">
    <property type="entry name" value="HELICASE_CTER"/>
    <property type="match status" value="1"/>
</dbReference>
<dbReference type="GO" id="GO:0005634">
    <property type="term" value="C:nucleus"/>
    <property type="evidence" value="ECO:0007669"/>
    <property type="project" value="UniProtKB-SubCell"/>
</dbReference>
<evidence type="ECO:0000259" key="6">
    <source>
        <dbReference type="PROSITE" id="PS51194"/>
    </source>
</evidence>
<feature type="compositionally biased region" description="Basic residues" evidence="4">
    <location>
        <begin position="1091"/>
        <end position="1104"/>
    </location>
</feature>
<dbReference type="GO" id="GO:0005524">
    <property type="term" value="F:ATP binding"/>
    <property type="evidence" value="ECO:0007669"/>
    <property type="project" value="InterPro"/>
</dbReference>
<proteinExistence type="predicted"/>
<evidence type="ECO:0000256" key="2">
    <source>
        <dbReference type="ARBA" id="ARBA00022801"/>
    </source>
</evidence>
<evidence type="ECO:0000256" key="3">
    <source>
        <dbReference type="ARBA" id="ARBA00023242"/>
    </source>
</evidence>
<keyword evidence="3" id="KW-0539">Nucleus</keyword>
<evidence type="ECO:0000256" key="4">
    <source>
        <dbReference type="SAM" id="MobiDB-lite"/>
    </source>
</evidence>
<organism evidence="7 8">
    <name type="scientific">Schistosoma mekongi</name>
    <name type="common">Parasitic worm</name>
    <dbReference type="NCBI Taxonomy" id="38744"/>
    <lineage>
        <taxon>Eukaryota</taxon>
        <taxon>Metazoa</taxon>
        <taxon>Spiralia</taxon>
        <taxon>Lophotrochozoa</taxon>
        <taxon>Platyhelminthes</taxon>
        <taxon>Trematoda</taxon>
        <taxon>Digenea</taxon>
        <taxon>Strigeidida</taxon>
        <taxon>Schistosomatoidea</taxon>
        <taxon>Schistosomatidae</taxon>
        <taxon>Schistosoma</taxon>
    </lineage>
</organism>
<comment type="caution">
    <text evidence="7">The sequence shown here is derived from an EMBL/GenBank/DDBJ whole genome shotgun (WGS) entry which is preliminary data.</text>
</comment>
<dbReference type="GO" id="GO:0006283">
    <property type="term" value="P:transcription-coupled nucleotide-excision repair"/>
    <property type="evidence" value="ECO:0007669"/>
    <property type="project" value="TreeGrafter"/>
</dbReference>
<dbReference type="Pfam" id="PF00176">
    <property type="entry name" value="SNF2-rel_dom"/>
    <property type="match status" value="1"/>
</dbReference>
<keyword evidence="8" id="KW-1185">Reference proteome</keyword>
<dbReference type="PANTHER" id="PTHR45629:SF7">
    <property type="entry name" value="DNA EXCISION REPAIR PROTEIN ERCC-6-RELATED"/>
    <property type="match status" value="1"/>
</dbReference>
<feature type="region of interest" description="Disordered" evidence="4">
    <location>
        <begin position="943"/>
        <end position="967"/>
    </location>
</feature>
<dbReference type="SMART" id="SM00490">
    <property type="entry name" value="HELICc"/>
    <property type="match status" value="1"/>
</dbReference>
<dbReference type="FunFam" id="3.40.50.10810:FF:000019">
    <property type="entry name" value="DNA excision repair protein ERCC-6-like 2 isoform X1"/>
    <property type="match status" value="1"/>
</dbReference>
<dbReference type="GO" id="GO:0008094">
    <property type="term" value="F:ATP-dependent activity, acting on DNA"/>
    <property type="evidence" value="ECO:0007669"/>
    <property type="project" value="TreeGrafter"/>
</dbReference>
<gene>
    <name evidence="7" type="ORF">MN116_001820</name>
</gene>
<protein>
    <recommendedName>
        <fullName evidence="9">DNA excision repair protein ERCC-6</fullName>
    </recommendedName>
</protein>
<name>A0AAE1ZIJ7_SCHME</name>
<reference evidence="7" key="2">
    <citation type="journal article" date="2023" name="Infect Dis Poverty">
        <title>Chromosome-scale genome of the human blood fluke Schistosoma mekongi and its implications for public health.</title>
        <authorList>
            <person name="Zhou M."/>
            <person name="Xu L."/>
            <person name="Xu D."/>
            <person name="Chen W."/>
            <person name="Khan J."/>
            <person name="Hu Y."/>
            <person name="Huang H."/>
            <person name="Wei H."/>
            <person name="Zhang Y."/>
            <person name="Chusongsang P."/>
            <person name="Tanasarnprasert K."/>
            <person name="Hu X."/>
            <person name="Limpanont Y."/>
            <person name="Lv Z."/>
        </authorList>
    </citation>
    <scope>NUCLEOTIDE SEQUENCE</scope>
    <source>
        <strain evidence="7">LV_2022a</strain>
    </source>
</reference>
<dbReference type="EMBL" id="JALJAT010000001">
    <property type="protein sequence ID" value="KAK4474691.1"/>
    <property type="molecule type" value="Genomic_DNA"/>
</dbReference>
<evidence type="ECO:0000256" key="1">
    <source>
        <dbReference type="ARBA" id="ARBA00004123"/>
    </source>
</evidence>
<dbReference type="Gene3D" id="3.40.50.300">
    <property type="entry name" value="P-loop containing nucleotide triphosphate hydrolases"/>
    <property type="match status" value="1"/>
</dbReference>
<dbReference type="InterPro" id="IPR014001">
    <property type="entry name" value="Helicase_ATP-bd"/>
</dbReference>
<feature type="region of interest" description="Disordered" evidence="4">
    <location>
        <begin position="1086"/>
        <end position="1117"/>
    </location>
</feature>
<keyword evidence="2" id="KW-0378">Hydrolase</keyword>
<evidence type="ECO:0000313" key="7">
    <source>
        <dbReference type="EMBL" id="KAK4474691.1"/>
    </source>
</evidence>
<accession>A0AAE1ZIJ7</accession>
<feature type="compositionally biased region" description="Polar residues" evidence="4">
    <location>
        <begin position="857"/>
        <end position="877"/>
    </location>
</feature>
<evidence type="ECO:0000313" key="8">
    <source>
        <dbReference type="Proteomes" id="UP001292079"/>
    </source>
</evidence>
<dbReference type="CDD" id="cd18793">
    <property type="entry name" value="SF2_C_SNF"/>
    <property type="match status" value="1"/>
</dbReference>
<dbReference type="InterPro" id="IPR027417">
    <property type="entry name" value="P-loop_NTPase"/>
</dbReference>
<dbReference type="InterPro" id="IPR038718">
    <property type="entry name" value="SNF2-like_sf"/>
</dbReference>
<dbReference type="CDD" id="cd18000">
    <property type="entry name" value="DEXHc_ERCC6"/>
    <property type="match status" value="1"/>
</dbReference>
<dbReference type="InterPro" id="IPR049730">
    <property type="entry name" value="SNF2/RAD54-like_C"/>
</dbReference>
<dbReference type="InterPro" id="IPR001650">
    <property type="entry name" value="Helicase_C-like"/>
</dbReference>
<dbReference type="Pfam" id="PF00271">
    <property type="entry name" value="Helicase_C"/>
    <property type="match status" value="1"/>
</dbReference>
<feature type="domain" description="Helicase ATP-binding" evidence="5">
    <location>
        <begin position="288"/>
        <end position="478"/>
    </location>
</feature>
<evidence type="ECO:0008006" key="9">
    <source>
        <dbReference type="Google" id="ProtNLM"/>
    </source>
</evidence>
<evidence type="ECO:0000259" key="5">
    <source>
        <dbReference type="PROSITE" id="PS51192"/>
    </source>
</evidence>
<dbReference type="SMART" id="SM00487">
    <property type="entry name" value="DEXDc"/>
    <property type="match status" value="1"/>
</dbReference>
<dbReference type="SUPFAM" id="SSF52540">
    <property type="entry name" value="P-loop containing nucleoside triphosphate hydrolases"/>
    <property type="match status" value="2"/>
</dbReference>
<sequence>MKNLDPYCNPSTSKSKGCVNNPARFSVNKKVLKKADNQDVNSIQRIVAFDQLEFEASIFEQANNALKRNNNLRISATRERLLALDDDIMSARHELEKMEKSLDDLLSGSFYEISPNSSENRKIRSMESEIETKMKLIDTLTSRRTALMTTMSTLEKTSFAPDDNTLGLERNKNCQSANIVKSLSSGNSVPLEKYPVANFPKVKLCKNNTEELKKLSKYKNTDDADLDSFRERLKRQRRKELLEKQLAREHKVSSSEPADGQLDGGFCVPGSIWCRLFDYQRSGVSWLWDLHQKGCGGIIGDEMGLGKTIQVIALLAGLHYSNREDKSYRLYLSTRDSTSECQQEFMGLGPTLIVCPATVLNQWMAEFHSWWPPIRVAILHSTGSGYRKPNKLIQMITNNPGSVLLTTYSTLVTYRDILTSRSWAYIILDEGHKIKNPEAEATSVAKHFFTPHRLILSGSPIQNNLRELWSLFDFVCPGRLGPLPEFMQQFSVPITQGGYATASPLQVETAYQCACTLRDLLKPYLLRRLKADVQIQLPAKSEQVLFCRLTDYQRKLYREYLESQTCKDLINGKGNIFPSLVLLRNLCNHPDLATGGPKDSCFLNEEFETDKQCIENVCLSYSWSRFGCPRRSSKMLVVASLLKNWHNQGHKVLLFSQGRRVLTLLERLVQLMKFSYLRMDGTTPVSRRHELIRRFNYRSTVDNQKNDRSSDCLDTFVFLLTTRVGGLGVNLTSANRVLIYDPDWNPTTDLQARERAWRIGQSRDVVIYRLLTSGTIEEKIYHRQIFKQFLTNRILKNPRQQRFFKTNNLQELLSIDDESDTQIPETALYLQSEGMGHTLSNSFSENRFDILAKKLRNNPSQSKSSHIDTESNSSSSATEDEEVLNEQEPEVLVHSKFSDTVLNANTKGDRKEQLRQLAKEISRRITKEYSNKDDPIKMVTKQSKEVSSNKHTLSRKRKSGTKGTQVDGKRIKLVTKRCKYDVGEGMDISISRNQHSESFKGMSCNTIVDDNFIQSVLVNSSSSNSHLCTNKQDCSLVSSFDKKRSMVDQDMRDEASRIANEALKNIQKFYKPNKIKCKELSHRNTNDFAKSKTKKSSNSKHKKQSFPSSNKSSNSTKRNFFNTTPIFHQITHMVQHDQLLDEMTNLNHIDVSFDQLAASRLACKAILTLEEEVKRWQQSNFRSLPETTEMVRRRVVYPFGQAKNRFLWNRNESVSCGYIQLLQVRNNFEGSIRKAYDENFSDLHVRFSSQLLLGLIRSRKISLHNHLHSLSGSESVDSVLDHSMQRLCAELIRILGGPDTITSEYLTVRFTAILKGNSECNSSGVNKSLQNSTSIVQKSIAPQHFRALLKQLAIRHRAKYNESQSHLLSRSRLNDVWTLRDKFQSIATYLSINLAAAERLD</sequence>
<dbReference type="GO" id="GO:0016787">
    <property type="term" value="F:hydrolase activity"/>
    <property type="evidence" value="ECO:0007669"/>
    <property type="project" value="UniProtKB-KW"/>
</dbReference>
<dbReference type="Proteomes" id="UP001292079">
    <property type="component" value="Unassembled WGS sequence"/>
</dbReference>